<evidence type="ECO:0000256" key="2">
    <source>
        <dbReference type="SAM" id="Phobius"/>
    </source>
</evidence>
<organism evidence="3 4">
    <name type="scientific">Hyaloscypha hepaticicola</name>
    <dbReference type="NCBI Taxonomy" id="2082293"/>
    <lineage>
        <taxon>Eukaryota</taxon>
        <taxon>Fungi</taxon>
        <taxon>Dikarya</taxon>
        <taxon>Ascomycota</taxon>
        <taxon>Pezizomycotina</taxon>
        <taxon>Leotiomycetes</taxon>
        <taxon>Helotiales</taxon>
        <taxon>Hyaloscyphaceae</taxon>
        <taxon>Hyaloscypha</taxon>
    </lineage>
</organism>
<evidence type="ECO:0000256" key="1">
    <source>
        <dbReference type="SAM" id="MobiDB-lite"/>
    </source>
</evidence>
<name>A0A2J6QKC2_9HELO</name>
<dbReference type="PANTHER" id="PTHR42069">
    <property type="entry name" value="HYPHAL ANASTAMOSIS-8 PROTEIN"/>
    <property type="match status" value="1"/>
</dbReference>
<sequence length="275" mass="30512">MSEDMTPVDLQDKKVPTVSVTPTANENATGLHPAANTTEESKVEDPLLSPSPPQSPYTDGKTLSSAGSSPVKGTFTGNSTDEEKQQQIKDRKSKRSRILDIAQRITSLILSIIILTVMSHAYAVFVKNKDVTHDGTRIYPTFMQLWPTYMMITAGAITVVINLLTVFWRIQGTTLDMTLISTSEKYWDYALHGINFAIWVASTSSFKITKNYGPAADPNVLWGYVCSPTATHLSESYPEIVRFYVQCEVQTVSFWMSVTSIIVEGFAILTKLLVR</sequence>
<feature type="transmembrane region" description="Helical" evidence="2">
    <location>
        <begin position="252"/>
        <end position="274"/>
    </location>
</feature>
<proteinExistence type="predicted"/>
<evidence type="ECO:0000313" key="3">
    <source>
        <dbReference type="EMBL" id="PMD26712.1"/>
    </source>
</evidence>
<evidence type="ECO:0008006" key="5">
    <source>
        <dbReference type="Google" id="ProtNLM"/>
    </source>
</evidence>
<feature type="transmembrane region" description="Helical" evidence="2">
    <location>
        <begin position="101"/>
        <end position="125"/>
    </location>
</feature>
<feature type="compositionally biased region" description="Polar residues" evidence="1">
    <location>
        <begin position="18"/>
        <end position="28"/>
    </location>
</feature>
<accession>A0A2J6QKC2</accession>
<keyword evidence="2" id="KW-0812">Transmembrane</keyword>
<evidence type="ECO:0000313" key="4">
    <source>
        <dbReference type="Proteomes" id="UP000235672"/>
    </source>
</evidence>
<protein>
    <recommendedName>
        <fullName evidence="5">MARVEL domain-containing protein</fullName>
    </recommendedName>
</protein>
<keyword evidence="2" id="KW-1133">Transmembrane helix</keyword>
<dbReference type="EMBL" id="KZ613467">
    <property type="protein sequence ID" value="PMD26712.1"/>
    <property type="molecule type" value="Genomic_DNA"/>
</dbReference>
<dbReference type="PANTHER" id="PTHR42069:SF1">
    <property type="entry name" value="MARVEL DOMAIN-CONTAINING PROTEIN"/>
    <property type="match status" value="1"/>
</dbReference>
<dbReference type="AlphaFoldDB" id="A0A2J6QKC2"/>
<feature type="compositionally biased region" description="Basic and acidic residues" evidence="1">
    <location>
        <begin position="81"/>
        <end position="90"/>
    </location>
</feature>
<reference evidence="3 4" key="1">
    <citation type="submission" date="2016-05" db="EMBL/GenBank/DDBJ databases">
        <title>A degradative enzymes factory behind the ericoid mycorrhizal symbiosis.</title>
        <authorList>
            <consortium name="DOE Joint Genome Institute"/>
            <person name="Martino E."/>
            <person name="Morin E."/>
            <person name="Grelet G."/>
            <person name="Kuo A."/>
            <person name="Kohler A."/>
            <person name="Daghino S."/>
            <person name="Barry K."/>
            <person name="Choi C."/>
            <person name="Cichocki N."/>
            <person name="Clum A."/>
            <person name="Copeland A."/>
            <person name="Hainaut M."/>
            <person name="Haridas S."/>
            <person name="Labutti K."/>
            <person name="Lindquist E."/>
            <person name="Lipzen A."/>
            <person name="Khouja H.-R."/>
            <person name="Murat C."/>
            <person name="Ohm R."/>
            <person name="Olson A."/>
            <person name="Spatafora J."/>
            <person name="Veneault-Fourrey C."/>
            <person name="Henrissat B."/>
            <person name="Grigoriev I."/>
            <person name="Martin F."/>
            <person name="Perotto S."/>
        </authorList>
    </citation>
    <scope>NUCLEOTIDE SEQUENCE [LARGE SCALE GENOMIC DNA]</scope>
    <source>
        <strain evidence="3 4">UAMH 7357</strain>
    </source>
</reference>
<keyword evidence="2" id="KW-0472">Membrane</keyword>
<dbReference type="OrthoDB" id="5371583at2759"/>
<gene>
    <name evidence="3" type="ORF">NA56DRAFT_744039</name>
</gene>
<dbReference type="Proteomes" id="UP000235672">
    <property type="component" value="Unassembled WGS sequence"/>
</dbReference>
<feature type="region of interest" description="Disordered" evidence="1">
    <location>
        <begin position="1"/>
        <end position="93"/>
    </location>
</feature>
<feature type="transmembrane region" description="Helical" evidence="2">
    <location>
        <begin position="145"/>
        <end position="168"/>
    </location>
</feature>
<keyword evidence="4" id="KW-1185">Reference proteome</keyword>
<dbReference type="STRING" id="1745343.A0A2J6QKC2"/>